<evidence type="ECO:0000313" key="1">
    <source>
        <dbReference type="EMBL" id="KAA5539130.1"/>
    </source>
</evidence>
<comment type="caution">
    <text evidence="1">The sequence shown here is derived from an EMBL/GenBank/DDBJ whole genome shotgun (WGS) entry which is preliminary data.</text>
</comment>
<evidence type="ECO:0008006" key="3">
    <source>
        <dbReference type="Google" id="ProtNLM"/>
    </source>
</evidence>
<gene>
    <name evidence="1" type="ORF">F0145_25005</name>
</gene>
<accession>A0A5M6CXJ5</accession>
<name>A0A5M6CXJ5_9BACT</name>
<keyword evidence="2" id="KW-1185">Reference proteome</keyword>
<reference evidence="1 2" key="1">
    <citation type="submission" date="2019-09" db="EMBL/GenBank/DDBJ databases">
        <title>Genome sequence and assembly of Adhaeribacter sp.</title>
        <authorList>
            <person name="Chhetri G."/>
        </authorList>
    </citation>
    <scope>NUCLEOTIDE SEQUENCE [LARGE SCALE GENOMIC DNA]</scope>
    <source>
        <strain evidence="1 2">DK36</strain>
    </source>
</reference>
<dbReference type="Proteomes" id="UP000323426">
    <property type="component" value="Unassembled WGS sequence"/>
</dbReference>
<dbReference type="EMBL" id="VWSF01000035">
    <property type="protein sequence ID" value="KAA5539130.1"/>
    <property type="molecule type" value="Genomic_DNA"/>
</dbReference>
<dbReference type="RefSeq" id="WP_150093248.1">
    <property type="nucleotide sequence ID" value="NZ_VWSF01000035.1"/>
</dbReference>
<organism evidence="1 2">
    <name type="scientific">Adhaeribacter rhizoryzae</name>
    <dbReference type="NCBI Taxonomy" id="2607907"/>
    <lineage>
        <taxon>Bacteria</taxon>
        <taxon>Pseudomonadati</taxon>
        <taxon>Bacteroidota</taxon>
        <taxon>Cytophagia</taxon>
        <taxon>Cytophagales</taxon>
        <taxon>Hymenobacteraceae</taxon>
        <taxon>Adhaeribacter</taxon>
    </lineage>
</organism>
<sequence length="93" mass="10458">MSSDAIANKKFEKAKLLFDQGLIKEFKELFDVAPYSVVAKKINTNNIRFKEKLENPMTLKLGELNAIANLLKIDSVALYALVLQESSAKKEQV</sequence>
<evidence type="ECO:0000313" key="2">
    <source>
        <dbReference type="Proteomes" id="UP000323426"/>
    </source>
</evidence>
<protein>
    <recommendedName>
        <fullName evidence="3">XRE family transcriptional regulator</fullName>
    </recommendedName>
</protein>
<dbReference type="AlphaFoldDB" id="A0A5M6CXJ5"/>
<proteinExistence type="predicted"/>